<organism evidence="7 8">
    <name type="scientific">Bos indicus</name>
    <name type="common">Zebu</name>
    <dbReference type="NCBI Taxonomy" id="9915"/>
    <lineage>
        <taxon>Eukaryota</taxon>
        <taxon>Metazoa</taxon>
        <taxon>Chordata</taxon>
        <taxon>Craniata</taxon>
        <taxon>Vertebrata</taxon>
        <taxon>Euteleostomi</taxon>
        <taxon>Mammalia</taxon>
        <taxon>Eutheria</taxon>
        <taxon>Laurasiatheria</taxon>
        <taxon>Artiodactyla</taxon>
        <taxon>Ruminantia</taxon>
        <taxon>Pecora</taxon>
        <taxon>Bovidae</taxon>
        <taxon>Bovinae</taxon>
        <taxon>Bos</taxon>
    </lineage>
</organism>
<feature type="compositionally biased region" description="Low complexity" evidence="6">
    <location>
        <begin position="411"/>
        <end position="420"/>
    </location>
</feature>
<evidence type="ECO:0000256" key="5">
    <source>
        <dbReference type="ARBA" id="ARBA00030565"/>
    </source>
</evidence>
<evidence type="ECO:0000313" key="7">
    <source>
        <dbReference type="Proteomes" id="UP001652663"/>
    </source>
</evidence>
<protein>
    <recommendedName>
        <fullName evidence="4">Dynein axonemal assembly factor 8</fullName>
    </recommendedName>
    <alternativeName>
        <fullName evidence="5">Dynein axonemal-associated protein 1</fullName>
    </alternativeName>
</protein>
<feature type="compositionally biased region" description="Polar residues" evidence="6">
    <location>
        <begin position="136"/>
        <end position="157"/>
    </location>
</feature>
<dbReference type="InterPro" id="IPR031531">
    <property type="entry name" value="DNAAF8"/>
</dbReference>
<name>A0ABM4RJI1_BOSIN</name>
<evidence type="ECO:0000256" key="2">
    <source>
        <dbReference type="ARBA" id="ARBA00024177"/>
    </source>
</evidence>
<evidence type="ECO:0000256" key="6">
    <source>
        <dbReference type="SAM" id="MobiDB-lite"/>
    </source>
</evidence>
<dbReference type="Pfam" id="PF15773">
    <property type="entry name" value="DAAP1"/>
    <property type="match status" value="1"/>
</dbReference>
<keyword evidence="7" id="KW-1185">Reference proteome</keyword>
<proteinExistence type="predicted"/>
<comment type="function">
    <text evidence="2">In cyliated cells, dynein axonemal particle-specific protein required for deployment of ODA to the axoneme. Interacts with outer dynein arm (ODA) subunits.</text>
</comment>
<reference evidence="8" key="1">
    <citation type="submission" date="2025-08" db="UniProtKB">
        <authorList>
            <consortium name="RefSeq"/>
        </authorList>
    </citation>
    <scope>IDENTIFICATION</scope>
    <source>
        <tissue evidence="8">Blood</tissue>
    </source>
</reference>
<dbReference type="PANTHER" id="PTHR35977:SF1">
    <property type="entry name" value="DYNEIN AXONEMAL ASSEMBLY FACTOR 8"/>
    <property type="match status" value="1"/>
</dbReference>
<dbReference type="RefSeq" id="XP_070635701.1">
    <property type="nucleotide sequence ID" value="XM_070779600.1"/>
</dbReference>
<evidence type="ECO:0000256" key="1">
    <source>
        <dbReference type="ARBA" id="ARBA00022490"/>
    </source>
</evidence>
<dbReference type="PANTHER" id="PTHR35977">
    <property type="entry name" value="CHROMOSOME 16 OPEN READING FRAME 71"/>
    <property type="match status" value="1"/>
</dbReference>
<accession>A0ABM4RJI1</accession>
<comment type="subcellular location">
    <subcellularLocation>
        <location evidence="3">Dynein axonemal particle</location>
    </subcellularLocation>
</comment>
<feature type="region of interest" description="Disordered" evidence="6">
    <location>
        <begin position="94"/>
        <end position="185"/>
    </location>
</feature>
<keyword evidence="1" id="KW-0963">Cytoplasm</keyword>
<dbReference type="Proteomes" id="UP001652663">
    <property type="component" value="Chromosome 25"/>
</dbReference>
<feature type="region of interest" description="Disordered" evidence="6">
    <location>
        <begin position="388"/>
        <end position="529"/>
    </location>
</feature>
<sequence>MASPDEDGRPSLPNPWDAILEAVKHQLPSLDSDSSASDCEDEELFIFQRNQTVLIPDLSEELADDPAGAWVTSSGSPPELAAVPVESAMEPWGEWNAWPRPQESAPLEGRAPSKSSSLLRMSAETPPRQDDDAGGTLNTSASQSPRQGPQGEATRSPQEAGLQTEPLGAASQAQEGSDAASRKALRRERRKMIEKDILHKVTWDGRNPACPDASRGKEKACDAVEVPSEGPPGCLPVLSLQELEEWDLDQVLLSLTGREEDRGDGAPGAAWWAAGRLQGQDHTEPSTQDRLMERLSLLCARQSRTAASAWRVPADTAREARPRESGSRWALLAPGPILPSGSFSRRLWCLDLKAGHLMCISLHLKNVIRCASRELGFQALAQDMQLRNPAEPPTIFTDLRPTKTSDQEPLESSSSYSSSSDSEEAEETAAQRDPQGPARLRDCTGKSRLLQQLRASREASAWPQPPAGKSPVSQKAQAPGDPAGSSPGVKQHVTLWAERGTQARPAGGRPSDSPGGLVPPWGQLQMPRV</sequence>
<evidence type="ECO:0000256" key="3">
    <source>
        <dbReference type="ARBA" id="ARBA00024190"/>
    </source>
</evidence>
<gene>
    <name evidence="8" type="primary">DNAAF8</name>
</gene>
<evidence type="ECO:0000256" key="4">
    <source>
        <dbReference type="ARBA" id="ARBA00024428"/>
    </source>
</evidence>
<evidence type="ECO:0000313" key="8">
    <source>
        <dbReference type="RefSeq" id="XP_070635701.1"/>
    </source>
</evidence>
<dbReference type="GeneID" id="109578660"/>